<proteinExistence type="predicted"/>
<reference evidence="3" key="1">
    <citation type="journal article" date="2021" name="Proc. Natl. Acad. Sci. U.S.A.">
        <title>Three genomes in the algal genus Volvox reveal the fate of a haploid sex-determining region after a transition to homothallism.</title>
        <authorList>
            <person name="Yamamoto K."/>
            <person name="Hamaji T."/>
            <person name="Kawai-Toyooka H."/>
            <person name="Matsuzaki R."/>
            <person name="Takahashi F."/>
            <person name="Nishimura Y."/>
            <person name="Kawachi M."/>
            <person name="Noguchi H."/>
            <person name="Minakuchi Y."/>
            <person name="Umen J.G."/>
            <person name="Toyoda A."/>
            <person name="Nozaki H."/>
        </authorList>
    </citation>
    <scope>NUCLEOTIDE SEQUENCE</scope>
    <source>
        <strain evidence="3">NIES-3785</strain>
    </source>
</reference>
<name>A0A8J4C5N1_9CHLO</name>
<dbReference type="InterPro" id="IPR013083">
    <property type="entry name" value="Znf_RING/FYVE/PHD"/>
</dbReference>
<evidence type="ECO:0000256" key="2">
    <source>
        <dbReference type="SAM" id="MobiDB-lite"/>
    </source>
</evidence>
<dbReference type="AlphaFoldDB" id="A0A8J4C5N1"/>
<dbReference type="InterPro" id="IPR003613">
    <property type="entry name" value="Ubox_domain"/>
</dbReference>
<comment type="caution">
    <text evidence="3">The sequence shown here is derived from an EMBL/GenBank/DDBJ whole genome shotgun (WGS) entry which is preliminary data.</text>
</comment>
<dbReference type="InterPro" id="IPR052085">
    <property type="entry name" value="WD-SAM-U-box"/>
</dbReference>
<dbReference type="PANTHER" id="PTHR46573:SF1">
    <property type="entry name" value="WD REPEAT, SAM AND U-BOX DOMAIN-CONTAINING PROTEIN 1"/>
    <property type="match status" value="1"/>
</dbReference>
<organism evidence="3 4">
    <name type="scientific">Volvox reticuliferus</name>
    <dbReference type="NCBI Taxonomy" id="1737510"/>
    <lineage>
        <taxon>Eukaryota</taxon>
        <taxon>Viridiplantae</taxon>
        <taxon>Chlorophyta</taxon>
        <taxon>core chlorophytes</taxon>
        <taxon>Chlorophyceae</taxon>
        <taxon>CS clade</taxon>
        <taxon>Chlamydomonadales</taxon>
        <taxon>Volvocaceae</taxon>
        <taxon>Volvox</taxon>
    </lineage>
</organism>
<dbReference type="UniPathway" id="UPA00143"/>
<dbReference type="InterPro" id="IPR045210">
    <property type="entry name" value="RING-Ubox_PUB"/>
</dbReference>
<dbReference type="Pfam" id="PF04564">
    <property type="entry name" value="U-box"/>
    <property type="match status" value="1"/>
</dbReference>
<dbReference type="EMBL" id="BNCQ01000007">
    <property type="protein sequence ID" value="GIM00160.1"/>
    <property type="molecule type" value="Genomic_DNA"/>
</dbReference>
<feature type="compositionally biased region" description="Basic and acidic residues" evidence="2">
    <location>
        <begin position="119"/>
        <end position="132"/>
    </location>
</feature>
<dbReference type="CDD" id="cd16664">
    <property type="entry name" value="RING-Ubox_PUB"/>
    <property type="match status" value="1"/>
</dbReference>
<evidence type="ECO:0000256" key="1">
    <source>
        <dbReference type="SAM" id="Coils"/>
    </source>
</evidence>
<dbReference type="PROSITE" id="PS51698">
    <property type="entry name" value="U_BOX"/>
    <property type="match status" value="1"/>
</dbReference>
<dbReference type="GO" id="GO:0004842">
    <property type="term" value="F:ubiquitin-protein transferase activity"/>
    <property type="evidence" value="ECO:0007669"/>
    <property type="project" value="InterPro"/>
</dbReference>
<gene>
    <name evidence="3" type="ORF">Vretimale_5331</name>
</gene>
<sequence length="585" mass="64629">MTSIAEVSNSINYFVKLLGEAAWELDNSCGLLEESRKLHQYLRRVEAFISDIKPYLRGVRAWGSLRDVEGTLSSLLQEVLEAARKGPVVQYLQADRILKRFTTAAAHLDAALGHLHDVASESPDDRSSRGRPSDYSVSRCGPSSSGATGFFSNEIQAELRDVRGLLRSAEFTLPAGHLANLQRFRKACDGLHEHFKNMMLSYSDIMEHTKQGQLLSKESFRALINELQTEVEVLQQQMLQAMHLRCSKALCSGACECRSGTWRGRAHPLHGSTQPEMERAEQSASEQHYLRMLMDAVRASHVNTDCEAPLDFLCPLTHQLMQDPVLLHETGHSYERKALEEWWASGHHFCPRTGLHLRRLNTSPNHNLRSAIERWQLCSDMHLSFKPVLNTLISQHQQQLNHEKATLCFPQKARFIHRVQTPTQDGSQQNISFIKGHEQDANPRRTPFPGSLGNSPFDLCGDGATMQHEQQPPQIGRAAPVAGALALVSAAPVEHSCRSTDGWNLCKGCAKGVRYIESEAVCEGTGECSLYANPPQHRSSQDPGLIGDASGSGDGMATAASAGMVVERLKSCGAADTVMRQLSGP</sequence>
<dbReference type="GO" id="GO:0016567">
    <property type="term" value="P:protein ubiquitination"/>
    <property type="evidence" value="ECO:0007669"/>
    <property type="project" value="UniProtKB-UniPathway"/>
</dbReference>
<dbReference type="PANTHER" id="PTHR46573">
    <property type="entry name" value="WD REPEAT, SAM AND U-BOX DOMAIN-CONTAINING PROTEIN 1"/>
    <property type="match status" value="1"/>
</dbReference>
<evidence type="ECO:0000313" key="4">
    <source>
        <dbReference type="Proteomes" id="UP000722791"/>
    </source>
</evidence>
<dbReference type="Gene3D" id="3.30.40.10">
    <property type="entry name" value="Zinc/RING finger domain, C3HC4 (zinc finger)"/>
    <property type="match status" value="1"/>
</dbReference>
<feature type="region of interest" description="Disordered" evidence="2">
    <location>
        <begin position="119"/>
        <end position="145"/>
    </location>
</feature>
<feature type="coiled-coil region" evidence="1">
    <location>
        <begin position="217"/>
        <end position="244"/>
    </location>
</feature>
<dbReference type="OrthoDB" id="2016400at2759"/>
<protein>
    <submittedName>
        <fullName evidence="3">Uncharacterized protein</fullName>
    </submittedName>
</protein>
<keyword evidence="1" id="KW-0175">Coiled coil</keyword>
<evidence type="ECO:0000313" key="3">
    <source>
        <dbReference type="EMBL" id="GIM00160.1"/>
    </source>
</evidence>
<dbReference type="Proteomes" id="UP000722791">
    <property type="component" value="Unassembled WGS sequence"/>
</dbReference>
<accession>A0A8J4C5N1</accession>
<dbReference type="SMART" id="SM00504">
    <property type="entry name" value="Ubox"/>
    <property type="match status" value="1"/>
</dbReference>
<dbReference type="SUPFAM" id="SSF57850">
    <property type="entry name" value="RING/U-box"/>
    <property type="match status" value="1"/>
</dbReference>